<dbReference type="RefSeq" id="WP_183376115.1">
    <property type="nucleotide sequence ID" value="NZ_CBCSFZ010000006.1"/>
</dbReference>
<feature type="transmembrane region" description="Helical" evidence="1">
    <location>
        <begin position="490"/>
        <end position="508"/>
    </location>
</feature>
<accession>A0A839QWE4</accession>
<keyword evidence="1" id="KW-1133">Transmembrane helix</keyword>
<keyword evidence="3" id="KW-1185">Reference proteome</keyword>
<name>A0A839QWE4_9MICO</name>
<evidence type="ECO:0000256" key="1">
    <source>
        <dbReference type="SAM" id="Phobius"/>
    </source>
</evidence>
<feature type="transmembrane region" description="Helical" evidence="1">
    <location>
        <begin position="207"/>
        <end position="228"/>
    </location>
</feature>
<feature type="transmembrane region" description="Helical" evidence="1">
    <location>
        <begin position="401"/>
        <end position="417"/>
    </location>
</feature>
<keyword evidence="1" id="KW-0472">Membrane</keyword>
<feature type="transmembrane region" description="Helical" evidence="1">
    <location>
        <begin position="122"/>
        <end position="143"/>
    </location>
</feature>
<evidence type="ECO:0000313" key="2">
    <source>
        <dbReference type="EMBL" id="MBB3023169.1"/>
    </source>
</evidence>
<feature type="transmembrane region" description="Helical" evidence="1">
    <location>
        <begin position="38"/>
        <end position="58"/>
    </location>
</feature>
<organism evidence="2 3">
    <name type="scientific">Helcobacillus massiliensis</name>
    <dbReference type="NCBI Taxonomy" id="521392"/>
    <lineage>
        <taxon>Bacteria</taxon>
        <taxon>Bacillati</taxon>
        <taxon>Actinomycetota</taxon>
        <taxon>Actinomycetes</taxon>
        <taxon>Micrococcales</taxon>
        <taxon>Dermabacteraceae</taxon>
        <taxon>Helcobacillus</taxon>
    </lineage>
</organism>
<feature type="transmembrane region" description="Helical" evidence="1">
    <location>
        <begin position="240"/>
        <end position="258"/>
    </location>
</feature>
<reference evidence="2 3" key="1">
    <citation type="submission" date="2020-08" db="EMBL/GenBank/DDBJ databases">
        <title>Sequencing the genomes of 1000 actinobacteria strains.</title>
        <authorList>
            <person name="Klenk H.-P."/>
        </authorList>
    </citation>
    <scope>NUCLEOTIDE SEQUENCE [LARGE SCALE GENOMIC DNA]</scope>
    <source>
        <strain evidence="2 3">DSM 23040</strain>
    </source>
</reference>
<feature type="transmembrane region" description="Helical" evidence="1">
    <location>
        <begin position="264"/>
        <end position="284"/>
    </location>
</feature>
<feature type="transmembrane region" description="Helical" evidence="1">
    <location>
        <begin position="424"/>
        <end position="440"/>
    </location>
</feature>
<protein>
    <submittedName>
        <fullName evidence="2">Uncharacterized protein</fullName>
    </submittedName>
</protein>
<feature type="transmembrane region" description="Helical" evidence="1">
    <location>
        <begin position="320"/>
        <end position="338"/>
    </location>
</feature>
<feature type="transmembrane region" description="Helical" evidence="1">
    <location>
        <begin position="6"/>
        <end position="26"/>
    </location>
</feature>
<dbReference type="Proteomes" id="UP000568050">
    <property type="component" value="Unassembled WGS sequence"/>
</dbReference>
<comment type="caution">
    <text evidence="2">The sequence shown here is derived from an EMBL/GenBank/DDBJ whole genome shotgun (WGS) entry which is preliminary data.</text>
</comment>
<dbReference type="Pfam" id="PF20176">
    <property type="entry name" value="DUF6541"/>
    <property type="match status" value="1"/>
</dbReference>
<feature type="transmembrane region" description="Helical" evidence="1">
    <location>
        <begin position="343"/>
        <end position="363"/>
    </location>
</feature>
<dbReference type="InterPro" id="IPR046671">
    <property type="entry name" value="DUF6541"/>
</dbReference>
<proteinExistence type="predicted"/>
<dbReference type="AlphaFoldDB" id="A0A839QWE4"/>
<dbReference type="EMBL" id="JACHWP010000003">
    <property type="protein sequence ID" value="MBB3023169.1"/>
    <property type="molecule type" value="Genomic_DNA"/>
</dbReference>
<evidence type="ECO:0000313" key="3">
    <source>
        <dbReference type="Proteomes" id="UP000568050"/>
    </source>
</evidence>
<feature type="transmembrane region" description="Helical" evidence="1">
    <location>
        <begin position="64"/>
        <end position="84"/>
    </location>
</feature>
<keyword evidence="1" id="KW-0812">Transmembrane</keyword>
<sequence length="658" mass="70457">MDYLYLFASALTAIAVLFLPGSAVTWQLPLSWTSRTALAAPVSVVIVFVAAESAARLGVSWSPLPVLAVTLLFVAVTALAMLPVRLRRRRASERAVQDADGGHRASSRSRGATRVLRRHDPAVPVALAIAAVVTTWTFCLLMGTPVEISQTYDNIFHMNAIRWIENTGSASAWNVGSLTIKDHPPSYYPSAWHQIASLPVILFNAPIWLAQNALMFVVSGIVWPLGLLAISKDVLGLRRVGVLATGMVAGMFMAFPYGPGMFGILLPFLLAMTLMPALVAIVALTVRINAGANVHPLAAIPLAALAAAAVAVAHPQGVHAGFLLLVPMIAWATVHHLIGRRWAWAALCAAALAAAVPAAWWVWSNLRPSAASASIWIAHSTEIQALRQVLAMGIPSVRQEILLVAVTLTSLVIVLVAKRGRFSFLALSFLASGWVFYVALAVNEQPLRYDVTGPFYSDQWRMAAIPLVVGLPAIGLAAEVITEKWASPRIVLVGLVAVGGLSSMSWASEGVVEFAHEQWRPGPLLSDDEKVLLRSLPDYVPEDAVIATNALNGSSLAYAIGDRKVLNYTISFSAPREQHLLNAKLDDAQVNPKVCDAMHDLGVDYALDFGPEEIGEGSATYTGLNEISDTGAAEVVHQVGEAKLLRMKPCRGTDGHVR</sequence>
<feature type="transmembrane region" description="Helical" evidence="1">
    <location>
        <begin position="460"/>
        <end position="478"/>
    </location>
</feature>
<gene>
    <name evidence="2" type="ORF">FHX50_001454</name>
</gene>
<feature type="transmembrane region" description="Helical" evidence="1">
    <location>
        <begin position="296"/>
        <end position="314"/>
    </location>
</feature>